<evidence type="ECO:0000313" key="1">
    <source>
        <dbReference type="EMBL" id="KAB1652959.1"/>
    </source>
</evidence>
<dbReference type="EMBL" id="WBJZ01000026">
    <property type="protein sequence ID" value="KAB1652959.1"/>
    <property type="molecule type" value="Genomic_DNA"/>
</dbReference>
<organism evidence="1 2">
    <name type="scientific">Pseudoclavibacter chungangensis</name>
    <dbReference type="NCBI Taxonomy" id="587635"/>
    <lineage>
        <taxon>Bacteria</taxon>
        <taxon>Bacillati</taxon>
        <taxon>Actinomycetota</taxon>
        <taxon>Actinomycetes</taxon>
        <taxon>Micrococcales</taxon>
        <taxon>Microbacteriaceae</taxon>
        <taxon>Pseudoclavibacter</taxon>
    </lineage>
</organism>
<keyword evidence="2" id="KW-1185">Reference proteome</keyword>
<dbReference type="RefSeq" id="WP_158041892.1">
    <property type="nucleotide sequence ID" value="NZ_JACCFV010000001.1"/>
</dbReference>
<name>A0A7J5BPS0_9MICO</name>
<protein>
    <submittedName>
        <fullName evidence="1">Uncharacterized protein</fullName>
    </submittedName>
</protein>
<evidence type="ECO:0000313" key="2">
    <source>
        <dbReference type="Proteomes" id="UP000467240"/>
    </source>
</evidence>
<dbReference type="Proteomes" id="UP000467240">
    <property type="component" value="Unassembled WGS sequence"/>
</dbReference>
<comment type="caution">
    <text evidence="1">The sequence shown here is derived from an EMBL/GenBank/DDBJ whole genome shotgun (WGS) entry which is preliminary data.</text>
</comment>
<dbReference type="AlphaFoldDB" id="A0A7J5BPS0"/>
<sequence>MRTTFALDADAFGSLQAGVGVFLLATTRLSTSEIGAAPQLSGGERPVHAHCARMISRRIKSAYW</sequence>
<gene>
    <name evidence="1" type="ORF">F8O01_15865</name>
</gene>
<reference evidence="1 2" key="1">
    <citation type="submission" date="2019-09" db="EMBL/GenBank/DDBJ databases">
        <title>Phylogeny of genus Pseudoclavibacter and closely related genus.</title>
        <authorList>
            <person name="Li Y."/>
        </authorList>
    </citation>
    <scope>NUCLEOTIDE SEQUENCE [LARGE SCALE GENOMIC DNA]</scope>
    <source>
        <strain evidence="1 2">DSM 23821</strain>
    </source>
</reference>
<proteinExistence type="predicted"/>
<accession>A0A7J5BPS0</accession>